<dbReference type="SUPFAM" id="SSF103473">
    <property type="entry name" value="MFS general substrate transporter"/>
    <property type="match status" value="1"/>
</dbReference>
<keyword evidence="2" id="KW-0813">Transport</keyword>
<dbReference type="InterPro" id="IPR036259">
    <property type="entry name" value="MFS_trans_sf"/>
</dbReference>
<dbReference type="PANTHER" id="PTHR23511:SF5">
    <property type="entry name" value="MAJOR FACILITATOR-TYPE TRANSPORTER HXNZ-RELATED"/>
    <property type="match status" value="1"/>
</dbReference>
<comment type="subcellular location">
    <subcellularLocation>
        <location evidence="1">Membrane</location>
        <topology evidence="1">Multi-pass membrane protein</topology>
    </subcellularLocation>
</comment>
<evidence type="ECO:0000256" key="1">
    <source>
        <dbReference type="ARBA" id="ARBA00004141"/>
    </source>
</evidence>
<evidence type="ECO:0000256" key="6">
    <source>
        <dbReference type="SAM" id="Phobius"/>
    </source>
</evidence>
<feature type="domain" description="Major facilitator superfamily (MFS) profile" evidence="7">
    <location>
        <begin position="1"/>
        <end position="82"/>
    </location>
</feature>
<organism evidence="8 9">
    <name type="scientific">Acrobeloides nanus</name>
    <dbReference type="NCBI Taxonomy" id="290746"/>
    <lineage>
        <taxon>Eukaryota</taxon>
        <taxon>Metazoa</taxon>
        <taxon>Ecdysozoa</taxon>
        <taxon>Nematoda</taxon>
        <taxon>Chromadorea</taxon>
        <taxon>Rhabditida</taxon>
        <taxon>Tylenchina</taxon>
        <taxon>Cephalobomorpha</taxon>
        <taxon>Cephaloboidea</taxon>
        <taxon>Cephalobidae</taxon>
        <taxon>Acrobeloides</taxon>
    </lineage>
</organism>
<name>A0A914C326_9BILA</name>
<reference evidence="9" key="1">
    <citation type="submission" date="2022-11" db="UniProtKB">
        <authorList>
            <consortium name="WormBaseParasite"/>
        </authorList>
    </citation>
    <scope>IDENTIFICATION</scope>
</reference>
<proteinExistence type="predicted"/>
<dbReference type="PANTHER" id="PTHR23511">
    <property type="entry name" value="SYNAPTIC VESICLE GLYCOPROTEIN 2"/>
    <property type="match status" value="1"/>
</dbReference>
<dbReference type="InterPro" id="IPR020846">
    <property type="entry name" value="MFS_dom"/>
</dbReference>
<dbReference type="GO" id="GO:0022857">
    <property type="term" value="F:transmembrane transporter activity"/>
    <property type="evidence" value="ECO:0007669"/>
    <property type="project" value="InterPro"/>
</dbReference>
<dbReference type="Proteomes" id="UP000887540">
    <property type="component" value="Unplaced"/>
</dbReference>
<keyword evidence="4 6" id="KW-1133">Transmembrane helix</keyword>
<sequence length="91" mass="9719">MCRAFIAGAYQALYVYTPEVYPTTLRGIGLGTANALARIGSIITPFVAQVVSDFSLLIPIIIYGSASLVGALAAVLLPIETRGRPMMETHY</sequence>
<keyword evidence="5 6" id="KW-0472">Membrane</keyword>
<keyword evidence="8" id="KW-1185">Reference proteome</keyword>
<protein>
    <submittedName>
        <fullName evidence="9">Major facilitator superfamily (MFS) profile domain-containing protein</fullName>
    </submittedName>
</protein>
<evidence type="ECO:0000256" key="5">
    <source>
        <dbReference type="ARBA" id="ARBA00023136"/>
    </source>
</evidence>
<dbReference type="PROSITE" id="PS50850">
    <property type="entry name" value="MFS"/>
    <property type="match status" value="1"/>
</dbReference>
<accession>A0A914C326</accession>
<dbReference type="AlphaFoldDB" id="A0A914C326"/>
<evidence type="ECO:0000259" key="7">
    <source>
        <dbReference type="PROSITE" id="PS50850"/>
    </source>
</evidence>
<feature type="transmembrane region" description="Helical" evidence="6">
    <location>
        <begin position="56"/>
        <end position="77"/>
    </location>
</feature>
<evidence type="ECO:0000256" key="4">
    <source>
        <dbReference type="ARBA" id="ARBA00022989"/>
    </source>
</evidence>
<evidence type="ECO:0000256" key="2">
    <source>
        <dbReference type="ARBA" id="ARBA00022448"/>
    </source>
</evidence>
<evidence type="ECO:0000313" key="9">
    <source>
        <dbReference type="WBParaSite" id="ACRNAN_Path_162.g579.t1"/>
    </source>
</evidence>
<evidence type="ECO:0000313" key="8">
    <source>
        <dbReference type="Proteomes" id="UP000887540"/>
    </source>
</evidence>
<dbReference type="Gene3D" id="1.20.1250.20">
    <property type="entry name" value="MFS general substrate transporter like domains"/>
    <property type="match status" value="1"/>
</dbReference>
<keyword evidence="3 6" id="KW-0812">Transmembrane</keyword>
<evidence type="ECO:0000256" key="3">
    <source>
        <dbReference type="ARBA" id="ARBA00022692"/>
    </source>
</evidence>
<dbReference type="WBParaSite" id="ACRNAN_Path_162.g579.t1">
    <property type="protein sequence ID" value="ACRNAN_Path_162.g579.t1"/>
    <property type="gene ID" value="ACRNAN_Path_162.g579"/>
</dbReference>
<dbReference type="GO" id="GO:0016020">
    <property type="term" value="C:membrane"/>
    <property type="evidence" value="ECO:0007669"/>
    <property type="project" value="UniProtKB-SubCell"/>
</dbReference>